<dbReference type="Proteomes" id="UP000224728">
    <property type="component" value="Segment"/>
</dbReference>
<evidence type="ECO:0000313" key="2">
    <source>
        <dbReference type="Proteomes" id="UP000224728"/>
    </source>
</evidence>
<protein>
    <submittedName>
        <fullName evidence="1">Uncharacterized protein</fullName>
    </submittedName>
</protein>
<gene>
    <name evidence="1" type="ORF">SEA_PICCOLETTO_59</name>
</gene>
<dbReference type="EMBL" id="MF189177">
    <property type="protein sequence ID" value="ASR80689.1"/>
    <property type="molecule type" value="Genomic_DNA"/>
</dbReference>
<name>A0A222Z857_9CAUD</name>
<dbReference type="OrthoDB" id="19716at10239"/>
<keyword evidence="2" id="KW-1185">Reference proteome</keyword>
<reference evidence="1 2" key="1">
    <citation type="submission" date="2017-06" db="EMBL/GenBank/DDBJ databases">
        <authorList>
            <person name="Alvidrez A."/>
            <person name="Amparan D."/>
            <person name="Behrens K."/>
            <person name="Bonilla R."/>
            <person name="Bustillos I."/>
            <person name="Echeverri J."/>
            <person name="Girard H.G."/>
            <person name="Hidrogo M."/>
            <person name="Lujan J."/>
            <person name="Martinez M."/>
            <person name="Ontiveros C."/>
            <person name="Piedra M."/>
            <person name="Reyes N."/>
            <person name="Reyes P."/>
            <person name="Saenz P."/>
            <person name="Sanchez B."/>
            <person name="Suarez P."/>
            <person name="Torres G."/>
            <person name="Klyczek K."/>
            <person name="Garlena R.A."/>
            <person name="Russell D.A."/>
            <person name="Pope W.H."/>
            <person name="Jacobs-Sera D."/>
            <person name="Hendrix R.W."/>
            <person name="Hatfull G.F."/>
        </authorList>
    </citation>
    <scope>NUCLEOTIDE SEQUENCE [LARGE SCALE GENOMIC DNA]</scope>
</reference>
<evidence type="ECO:0000313" key="1">
    <source>
        <dbReference type="EMBL" id="ASR80689.1"/>
    </source>
</evidence>
<organism evidence="1 2">
    <name type="scientific">Arthrobacter phage Piccoletto</name>
    <dbReference type="NCBI Taxonomy" id="2024282"/>
    <lineage>
        <taxon>Viruses</taxon>
        <taxon>Duplodnaviria</taxon>
        <taxon>Heunggongvirae</taxon>
        <taxon>Uroviricota</taxon>
        <taxon>Caudoviricetes</taxon>
        <taxon>Berryhillviridae</taxon>
        <taxon>Jawnskivirus</taxon>
        <taxon>Jawnskivirus piccoletto</taxon>
        <taxon>Marthavirus piccoletto</taxon>
    </lineage>
</organism>
<proteinExistence type="predicted"/>
<accession>A0A222Z857</accession>
<sequence length="128" mass="14679">MSRLEGAAERVAEFLQLRAKHLGNDPEVIYKINDTELFTDDLLALVEAAHFMRVMLGINASARIEYAAMADGWDAPEVDEENRNSLQFAQENVHYHNHVRKSQITKGGKPWPLAYVMQRLVTDWEPKQ</sequence>